<name>A0A1B6QIT2_SORBI</name>
<keyword evidence="2" id="KW-0732">Signal</keyword>
<reference evidence="4" key="2">
    <citation type="journal article" date="2018" name="Plant J.">
        <title>The Sorghum bicolor reference genome: improved assembly, gene annotations, a transcriptome atlas, and signatures of genome organization.</title>
        <authorList>
            <person name="McCormick R.F."/>
            <person name="Truong S.K."/>
            <person name="Sreedasyam A."/>
            <person name="Jenkins J."/>
            <person name="Shu S."/>
            <person name="Sims D."/>
            <person name="Kennedy M."/>
            <person name="Amirebrahimi M."/>
            <person name="Weers B.D."/>
            <person name="McKinley B."/>
            <person name="Mattison A."/>
            <person name="Morishige D.T."/>
            <person name="Grimwood J."/>
            <person name="Schmutz J."/>
            <person name="Mullet J.E."/>
        </authorList>
    </citation>
    <scope>NUCLEOTIDE SEQUENCE [LARGE SCALE GENOMIC DNA]</scope>
    <source>
        <strain evidence="4">cv. BTx623</strain>
    </source>
</reference>
<reference evidence="3 4" key="1">
    <citation type="journal article" date="2009" name="Nature">
        <title>The Sorghum bicolor genome and the diversification of grasses.</title>
        <authorList>
            <person name="Paterson A.H."/>
            <person name="Bowers J.E."/>
            <person name="Bruggmann R."/>
            <person name="Dubchak I."/>
            <person name="Grimwood J."/>
            <person name="Gundlach H."/>
            <person name="Haberer G."/>
            <person name="Hellsten U."/>
            <person name="Mitros T."/>
            <person name="Poliakov A."/>
            <person name="Schmutz J."/>
            <person name="Spannagl M."/>
            <person name="Tang H."/>
            <person name="Wang X."/>
            <person name="Wicker T."/>
            <person name="Bharti A.K."/>
            <person name="Chapman J."/>
            <person name="Feltus F.A."/>
            <person name="Gowik U."/>
            <person name="Grigoriev I.V."/>
            <person name="Lyons E."/>
            <person name="Maher C.A."/>
            <person name="Martis M."/>
            <person name="Narechania A."/>
            <person name="Otillar R.P."/>
            <person name="Penning B.W."/>
            <person name="Salamov A.A."/>
            <person name="Wang Y."/>
            <person name="Zhang L."/>
            <person name="Carpita N.C."/>
            <person name="Freeling M."/>
            <person name="Gingle A.R."/>
            <person name="Hash C.T."/>
            <person name="Keller B."/>
            <person name="Klein P."/>
            <person name="Kresovich S."/>
            <person name="McCann M.C."/>
            <person name="Ming R."/>
            <person name="Peterson D.G."/>
            <person name="Mehboob-ur-Rahman"/>
            <person name="Ware D."/>
            <person name="Westhoff P."/>
            <person name="Mayer K.F."/>
            <person name="Messing J."/>
            <person name="Rokhsar D.S."/>
        </authorList>
    </citation>
    <scope>NUCLEOTIDE SEQUENCE [LARGE SCALE GENOMIC DNA]</scope>
    <source>
        <strain evidence="4">cv. BTx623</strain>
    </source>
</reference>
<accession>A0A1B6QIT2</accession>
<evidence type="ECO:0000256" key="2">
    <source>
        <dbReference type="SAM" id="SignalP"/>
    </source>
</evidence>
<feature type="compositionally biased region" description="Polar residues" evidence="1">
    <location>
        <begin position="226"/>
        <end position="238"/>
    </location>
</feature>
<organism evidence="3 4">
    <name type="scientific">Sorghum bicolor</name>
    <name type="common">Sorghum</name>
    <name type="synonym">Sorghum vulgare</name>
    <dbReference type="NCBI Taxonomy" id="4558"/>
    <lineage>
        <taxon>Eukaryota</taxon>
        <taxon>Viridiplantae</taxon>
        <taxon>Streptophyta</taxon>
        <taxon>Embryophyta</taxon>
        <taxon>Tracheophyta</taxon>
        <taxon>Spermatophyta</taxon>
        <taxon>Magnoliopsida</taxon>
        <taxon>Liliopsida</taxon>
        <taxon>Poales</taxon>
        <taxon>Poaceae</taxon>
        <taxon>PACMAD clade</taxon>
        <taxon>Panicoideae</taxon>
        <taxon>Andropogonodae</taxon>
        <taxon>Andropogoneae</taxon>
        <taxon>Sorghinae</taxon>
        <taxon>Sorghum</taxon>
    </lineage>
</organism>
<gene>
    <name evidence="3" type="ORF">SORBI_3001G133300</name>
</gene>
<dbReference type="AlphaFoldDB" id="A0A1B6QIT2"/>
<sequence length="252" mass="25734">MKELSRGCFAALLLWLLLAGGEGCDLPRRLAAPCAAGVASSLEEDGVKVGGAKAAAGVKMMPSPLEEDGVKHGGVKVGGAKAAAGVKMMPSPLEEDGGVKVGGAKAAAGVKMMPVKEASSGGNKAGDDSPSSTTIREAVKEALRARVGSPDFVVDVVELVLGLITVFCVLGRPAARYFSKYRARKMAAQQQAMQDVVQKSMTTVIEMMGGQIQACVQEAIQGVANSSVSGQTESTAPPDSSGRGEIRTATDV</sequence>
<protein>
    <submittedName>
        <fullName evidence="3">Uncharacterized protein</fullName>
    </submittedName>
</protein>
<feature type="compositionally biased region" description="Basic and acidic residues" evidence="1">
    <location>
        <begin position="242"/>
        <end position="252"/>
    </location>
</feature>
<evidence type="ECO:0000313" key="3">
    <source>
        <dbReference type="EMBL" id="KXG37825.1"/>
    </source>
</evidence>
<dbReference type="Proteomes" id="UP000000768">
    <property type="component" value="Chromosome 1"/>
</dbReference>
<feature type="region of interest" description="Disordered" evidence="1">
    <location>
        <begin position="226"/>
        <end position="252"/>
    </location>
</feature>
<evidence type="ECO:0000256" key="1">
    <source>
        <dbReference type="SAM" id="MobiDB-lite"/>
    </source>
</evidence>
<evidence type="ECO:0000313" key="4">
    <source>
        <dbReference type="Proteomes" id="UP000000768"/>
    </source>
</evidence>
<feature type="chain" id="PRO_5008589704" evidence="2">
    <location>
        <begin position="24"/>
        <end position="252"/>
    </location>
</feature>
<proteinExistence type="predicted"/>
<dbReference type="Gramene" id="KXG37825">
    <property type="protein sequence ID" value="KXG37825"/>
    <property type="gene ID" value="SORBI_3001G133300"/>
</dbReference>
<dbReference type="EMBL" id="CM000760">
    <property type="protein sequence ID" value="KXG37825.1"/>
    <property type="molecule type" value="Genomic_DNA"/>
</dbReference>
<feature type="signal peptide" evidence="2">
    <location>
        <begin position="1"/>
        <end position="23"/>
    </location>
</feature>
<keyword evidence="4" id="KW-1185">Reference proteome</keyword>
<dbReference type="ExpressionAtlas" id="A0A1B6QIT2">
    <property type="expression patterns" value="baseline and differential"/>
</dbReference>